<dbReference type="EMBL" id="CP125669">
    <property type="protein sequence ID" value="WHP06879.1"/>
    <property type="molecule type" value="Genomic_DNA"/>
</dbReference>
<proteinExistence type="inferred from homology"/>
<comment type="similarity">
    <text evidence="1">Belongs to the 'phage' integrase family.</text>
</comment>
<keyword evidence="7" id="KW-1185">Reference proteome</keyword>
<dbReference type="Gene3D" id="1.10.150.130">
    <property type="match status" value="1"/>
</dbReference>
<accession>A0ABY8SB23</accession>
<dbReference type="InterPro" id="IPR015094">
    <property type="entry name" value="Integrase_lambda-typ_DNA-bd_N"/>
</dbReference>
<dbReference type="InterPro" id="IPR013762">
    <property type="entry name" value="Integrase-like_cat_sf"/>
</dbReference>
<protein>
    <submittedName>
        <fullName evidence="6">Phage integrase Arm DNA-binding domain-containing protein</fullName>
    </submittedName>
</protein>
<keyword evidence="3 6" id="KW-0238">DNA-binding</keyword>
<evidence type="ECO:0000256" key="2">
    <source>
        <dbReference type="ARBA" id="ARBA00022908"/>
    </source>
</evidence>
<reference evidence="6 7" key="1">
    <citation type="submission" date="2023-05" db="EMBL/GenBank/DDBJ databases">
        <title>The complete genome of Acinetobacter sp. nov KCTC 92772.</title>
        <authorList>
            <person name="Zhou G."/>
        </authorList>
    </citation>
    <scope>NUCLEOTIDE SEQUENCE [LARGE SCALE GENOMIC DNA]</scope>
    <source>
        <strain evidence="6 7">KCTC 92772</strain>
    </source>
</reference>
<evidence type="ECO:0000313" key="7">
    <source>
        <dbReference type="Proteomes" id="UP001229836"/>
    </source>
</evidence>
<dbReference type="Gene3D" id="3.30.160.60">
    <property type="entry name" value="Classic Zinc Finger"/>
    <property type="match status" value="1"/>
</dbReference>
<dbReference type="GO" id="GO:0003677">
    <property type="term" value="F:DNA binding"/>
    <property type="evidence" value="ECO:0007669"/>
    <property type="project" value="UniProtKB-KW"/>
</dbReference>
<evidence type="ECO:0000256" key="3">
    <source>
        <dbReference type="ARBA" id="ARBA00023125"/>
    </source>
</evidence>
<evidence type="ECO:0000256" key="1">
    <source>
        <dbReference type="ARBA" id="ARBA00008857"/>
    </source>
</evidence>
<dbReference type="Proteomes" id="UP001229836">
    <property type="component" value="Chromosome"/>
</dbReference>
<keyword evidence="2" id="KW-0229">DNA integration</keyword>
<dbReference type="Pfam" id="PF09003">
    <property type="entry name" value="Arm-DNA-bind_1"/>
    <property type="match status" value="1"/>
</dbReference>
<keyword evidence="4" id="KW-0233">DNA recombination</keyword>
<dbReference type="RefSeq" id="WP_283268506.1">
    <property type="nucleotide sequence ID" value="NZ_CP125669.1"/>
</dbReference>
<dbReference type="InterPro" id="IPR010998">
    <property type="entry name" value="Integrase_recombinase_N"/>
</dbReference>
<dbReference type="InterPro" id="IPR016177">
    <property type="entry name" value="DNA-bd_dom_sf"/>
</dbReference>
<name>A0ABY8SB23_9GAMM</name>
<evidence type="ECO:0000313" key="6">
    <source>
        <dbReference type="EMBL" id="WHP06879.1"/>
    </source>
</evidence>
<gene>
    <name evidence="6" type="ORF">QLH32_05255</name>
</gene>
<dbReference type="SUPFAM" id="SSF54171">
    <property type="entry name" value="DNA-binding domain"/>
    <property type="match status" value="1"/>
</dbReference>
<evidence type="ECO:0000259" key="5">
    <source>
        <dbReference type="Pfam" id="PF09003"/>
    </source>
</evidence>
<organism evidence="6 7">
    <name type="scientific">Acinetobacter corruptisaponis</name>
    <dbReference type="NCBI Taxonomy" id="3045147"/>
    <lineage>
        <taxon>Bacteria</taxon>
        <taxon>Pseudomonadati</taxon>
        <taxon>Pseudomonadota</taxon>
        <taxon>Gammaproteobacteria</taxon>
        <taxon>Moraxellales</taxon>
        <taxon>Moraxellaceae</taxon>
        <taxon>Acinetobacter</taxon>
    </lineage>
</organism>
<dbReference type="Gene3D" id="1.10.443.10">
    <property type="entry name" value="Intergrase catalytic core"/>
    <property type="match status" value="1"/>
</dbReference>
<evidence type="ECO:0000256" key="4">
    <source>
        <dbReference type="ARBA" id="ARBA00023172"/>
    </source>
</evidence>
<sequence>MARPRNKKNKDLPANLYRGEGKTWRYRHPVTGKFTNFGNDKNNAINAARKLNDLLIPRTDLVGKVIGTISFAKFADDYLENKRRKDGRPIASNSKRMYKFNIERLKDRWPNIGIDEITLLMVNQLLDDFPPSTGKSCRSLLNEIFDLAISKGLREDNPARATITKHTTKQRKRHTLEGLKKVRDMCDPWLQNAIDISMLTTQRRIDILNLKWTDIYDGYLHVAQEKTTDDPEDDFEILEGAGYIRIKIDAELQKVLERCKADNLVSPFIIRKIPDKRGRRNKTPKEHWTQIHPTHLSNKFKYAVVKSQAYPTYTAKQLPTFHEIRALSIFLHKKAGRSAQALAGHTTPAMTDKYASGHEIIWNDVDVGIKLPFA</sequence>
<dbReference type="InterPro" id="IPR011010">
    <property type="entry name" value="DNA_brk_join_enz"/>
</dbReference>
<dbReference type="SUPFAM" id="SSF56349">
    <property type="entry name" value="DNA breaking-rejoining enzymes"/>
    <property type="match status" value="1"/>
</dbReference>
<feature type="domain" description="Integrase lambda-type N-terminal DNA-binding" evidence="5">
    <location>
        <begin position="1"/>
        <end position="52"/>
    </location>
</feature>